<dbReference type="RefSeq" id="WP_076550971.1">
    <property type="nucleotide sequence ID" value="NZ_FTOL01000002.1"/>
</dbReference>
<dbReference type="PANTHER" id="PTHR12526">
    <property type="entry name" value="GLYCOSYLTRANSFERASE"/>
    <property type="match status" value="1"/>
</dbReference>
<dbReference type="CDD" id="cd03801">
    <property type="entry name" value="GT4_PimA-like"/>
    <property type="match status" value="1"/>
</dbReference>
<evidence type="ECO:0000259" key="1">
    <source>
        <dbReference type="Pfam" id="PF00534"/>
    </source>
</evidence>
<dbReference type="InterPro" id="IPR001296">
    <property type="entry name" value="Glyco_trans_1"/>
</dbReference>
<gene>
    <name evidence="2" type="ORF">SAMN05421786_10257</name>
</gene>
<keyword evidence="2" id="KW-0808">Transferase</keyword>
<dbReference type="OrthoDB" id="1522162at2"/>
<accession>A0A1N7LX60</accession>
<reference evidence="3" key="1">
    <citation type="submission" date="2017-01" db="EMBL/GenBank/DDBJ databases">
        <authorList>
            <person name="Varghese N."/>
            <person name="Submissions S."/>
        </authorList>
    </citation>
    <scope>NUCLEOTIDE SEQUENCE [LARGE SCALE GENOMIC DNA]</scope>
    <source>
        <strain evidence="3">DSM 18017</strain>
    </source>
</reference>
<evidence type="ECO:0000313" key="2">
    <source>
        <dbReference type="EMBL" id="SIS78369.1"/>
    </source>
</evidence>
<dbReference type="STRING" id="373668.SAMN05421786_10257"/>
<dbReference type="GO" id="GO:0016757">
    <property type="term" value="F:glycosyltransferase activity"/>
    <property type="evidence" value="ECO:0007669"/>
    <property type="project" value="InterPro"/>
</dbReference>
<dbReference type="Pfam" id="PF00534">
    <property type="entry name" value="Glycos_transf_1"/>
    <property type="match status" value="1"/>
</dbReference>
<protein>
    <submittedName>
        <fullName evidence="2">Glycosyltransferase involved in cell wall bisynthesis</fullName>
    </submittedName>
</protein>
<dbReference type="SUPFAM" id="SSF53756">
    <property type="entry name" value="UDP-Glycosyltransferase/glycogen phosphorylase"/>
    <property type="match status" value="1"/>
</dbReference>
<dbReference type="Gene3D" id="3.40.50.2000">
    <property type="entry name" value="Glycogen Phosphorylase B"/>
    <property type="match status" value="1"/>
</dbReference>
<name>A0A1N7LX60_9FLAO</name>
<dbReference type="EMBL" id="FTOL01000002">
    <property type="protein sequence ID" value="SIS78369.1"/>
    <property type="molecule type" value="Genomic_DNA"/>
</dbReference>
<organism evidence="2 3">
    <name type="scientific">Chryseobacterium ureilyticum</name>
    <dbReference type="NCBI Taxonomy" id="373668"/>
    <lineage>
        <taxon>Bacteria</taxon>
        <taxon>Pseudomonadati</taxon>
        <taxon>Bacteroidota</taxon>
        <taxon>Flavobacteriia</taxon>
        <taxon>Flavobacteriales</taxon>
        <taxon>Weeksellaceae</taxon>
        <taxon>Chryseobacterium group</taxon>
        <taxon>Chryseobacterium</taxon>
    </lineage>
</organism>
<dbReference type="AlphaFoldDB" id="A0A1N7LX60"/>
<dbReference type="Proteomes" id="UP000186744">
    <property type="component" value="Unassembled WGS sequence"/>
</dbReference>
<keyword evidence="3" id="KW-1185">Reference proteome</keyword>
<dbReference type="Gene3D" id="3.40.50.11090">
    <property type="match status" value="1"/>
</dbReference>
<evidence type="ECO:0000313" key="3">
    <source>
        <dbReference type="Proteomes" id="UP000186744"/>
    </source>
</evidence>
<feature type="domain" description="Glycosyl transferase family 1" evidence="1">
    <location>
        <begin position="185"/>
        <end position="326"/>
    </location>
</feature>
<sequence length="354" mass="40200">MKIIIPLVGSFGKSGGFRVLSKLSNYWIEEGHDVIFLSYVNGDLPYFPTKAKLLYYDNKGNVVEHQNNDSAVLTFGMFRLRKFLRKALDTLEADVVLANHSFSALPVKNSKIKAKKCYYVQAYEPEFYGEKGLKNYILRRISKNSYTLGLDIIVNALMYQNYKELKTDKVVFPGLDLNTFKPLSLSKNGNKIILGTIGRSEIHKGTIYILEAFKLLRKELGTKIELHIAFGEKDLENFEGIKVVTPDGDHKLAEYYNSLDAYICGGILQMEAIHYPVIESMACGVPVITTGYYPASLDNAFMVPIKNSEAIKDAVMEFIDNPILAELKKNRAFTNIEQFDWKLISQKMLTYFSQ</sequence>
<proteinExistence type="predicted"/>